<dbReference type="Pfam" id="PF00337">
    <property type="entry name" value="Gal-bind_lectin"/>
    <property type="match status" value="1"/>
</dbReference>
<organism evidence="4 5">
    <name type="scientific">Fasciola hepatica</name>
    <name type="common">Liver fluke</name>
    <dbReference type="NCBI Taxonomy" id="6192"/>
    <lineage>
        <taxon>Eukaryota</taxon>
        <taxon>Metazoa</taxon>
        <taxon>Spiralia</taxon>
        <taxon>Lophotrochozoa</taxon>
        <taxon>Platyhelminthes</taxon>
        <taxon>Trematoda</taxon>
        <taxon>Digenea</taxon>
        <taxon>Plagiorchiida</taxon>
        <taxon>Echinostomata</taxon>
        <taxon>Echinostomatoidea</taxon>
        <taxon>Fasciolidae</taxon>
        <taxon>Fasciola</taxon>
    </lineage>
</organism>
<dbReference type="InterPro" id="IPR013320">
    <property type="entry name" value="ConA-like_dom_sf"/>
</dbReference>
<accession>A0A4E0R8X2</accession>
<dbReference type="EMBL" id="JXXN02002136">
    <property type="protein sequence ID" value="THD23456.1"/>
    <property type="molecule type" value="Genomic_DNA"/>
</dbReference>
<reference evidence="4" key="1">
    <citation type="submission" date="2019-03" db="EMBL/GenBank/DDBJ databases">
        <title>Improved annotation for the trematode Fasciola hepatica.</title>
        <authorList>
            <person name="Choi Y.-J."/>
            <person name="Martin J."/>
            <person name="Mitreva M."/>
        </authorList>
    </citation>
    <scope>NUCLEOTIDE SEQUENCE [LARGE SCALE GENOMIC DNA]</scope>
</reference>
<gene>
    <name evidence="4" type="ORF">D915_005908</name>
</gene>
<feature type="domain" description="Galectin" evidence="3">
    <location>
        <begin position="18"/>
        <end position="149"/>
    </location>
</feature>
<protein>
    <recommendedName>
        <fullName evidence="3">Galectin domain-containing protein</fullName>
    </recommendedName>
</protein>
<dbReference type="Gene3D" id="2.60.120.200">
    <property type="match status" value="1"/>
</dbReference>
<dbReference type="SMART" id="SM00908">
    <property type="entry name" value="Gal-bind_lectin"/>
    <property type="match status" value="1"/>
</dbReference>
<name>A0A4E0R8X2_FASHE</name>
<dbReference type="InterPro" id="IPR001079">
    <property type="entry name" value="Galectin_CRD"/>
</dbReference>
<dbReference type="PROSITE" id="PS51304">
    <property type="entry name" value="GALECTIN"/>
    <property type="match status" value="1"/>
</dbReference>
<evidence type="ECO:0000259" key="3">
    <source>
        <dbReference type="PROSITE" id="PS51304"/>
    </source>
</evidence>
<dbReference type="Proteomes" id="UP000230066">
    <property type="component" value="Unassembled WGS sequence"/>
</dbReference>
<proteinExistence type="predicted"/>
<dbReference type="AlphaFoldDB" id="A0A4E0R8X2"/>
<feature type="compositionally biased region" description="Basic and acidic residues" evidence="2">
    <location>
        <begin position="755"/>
        <end position="774"/>
    </location>
</feature>
<feature type="region of interest" description="Disordered" evidence="2">
    <location>
        <begin position="393"/>
        <end position="428"/>
    </location>
</feature>
<feature type="compositionally biased region" description="Basic and acidic residues" evidence="2">
    <location>
        <begin position="209"/>
        <end position="228"/>
    </location>
</feature>
<keyword evidence="1" id="KW-0430">Lectin</keyword>
<dbReference type="SMART" id="SM00276">
    <property type="entry name" value="GLECT"/>
    <property type="match status" value="1"/>
</dbReference>
<comment type="caution">
    <text evidence="4">The sequence shown here is derived from an EMBL/GenBank/DDBJ whole genome shotgun (WGS) entry which is preliminary data.</text>
</comment>
<feature type="compositionally biased region" description="Polar residues" evidence="2">
    <location>
        <begin position="232"/>
        <end position="247"/>
    </location>
</feature>
<evidence type="ECO:0000313" key="5">
    <source>
        <dbReference type="Proteomes" id="UP000230066"/>
    </source>
</evidence>
<feature type="compositionally biased region" description="Polar residues" evidence="2">
    <location>
        <begin position="398"/>
        <end position="411"/>
    </location>
</feature>
<evidence type="ECO:0000256" key="2">
    <source>
        <dbReference type="SAM" id="MobiDB-lite"/>
    </source>
</evidence>
<dbReference type="GO" id="GO:0030246">
    <property type="term" value="F:carbohydrate binding"/>
    <property type="evidence" value="ECO:0007669"/>
    <property type="project" value="UniProtKB-KW"/>
</dbReference>
<evidence type="ECO:0000313" key="4">
    <source>
        <dbReference type="EMBL" id="THD23456.1"/>
    </source>
</evidence>
<feature type="region of interest" description="Disordered" evidence="2">
    <location>
        <begin position="174"/>
        <end position="247"/>
    </location>
</feature>
<sequence length="1123" mass="123810">MAYEMGDNLDGEYLDGPIRQPIPDNLIAGDFIEINGFCRGPEVIVELQTDETEALKNSGVLPLRIVLNSGGPVQVMSQNRDKVQKQEHYVKNGIQDGLAFELCIRAFDDGYDVRLNNESVCHVAHLVKLEQVGYIVMDGDADFTSIEFKDVYGEEDDVGFSQEDVQPGFMRVNELRQSSTRKKAAPILVRSSTRRSQRSNRLQSPPDAAKSHWETSTDLSRPELDIDRPSATMPSAYSNDYTSPTVSAQVRGVPNQDLMTYEAPRGGTDADFGRAKTKPILGGRKSVNLSGSNLEDHYVVGSMQSKAIAGETHRGSYMTLDDEVTLRGPSQVYAPVAYGSVSGSTPNLTEKNKKKRSSWLIGKKKNGGSETDLQGSTVDLEKKKKGSIRDLFKRKKSTPSTSNVDVRQSVSMPDVTYPTPGTTVSTHQGERPIYLGAAADKCYVRGPIPSTLTKEPAANIAAYLAAQKAVPDFENFTLTPTRGTLPDQTRVTPNLTPVAAGAPRDSTFVDLDSEKDRKLKGTAPELADALLDQGRADFDHQTTLTGKIGEHVGGVTQNRVSTAPEMYAEQPIALTNAPKPKGTTLEVASSGGKAPVVIAPVGSENYQKIKGTAPEMASQLHEIYGSHALVDNYTLSGSSQAQKSKDVVYPKSVVDKVPQKTVIYQEPVIEKDYSSSRPVKDQPTYAAPIQPLQVLTTEKSQPTRSMSAGYQNLDDDLSDVSARHSDHEFYLDVGRSAYYMERKKSLKRYRSRRTVKQEREARRSMGLAVDRDSQHSSISSLKPGDPVLIPRKKMGTDKAGVDLWLNGHANTYGHEQRTERPRVYAAPPIIVKPPVELSLVIDANQMRKDGYKAKLPNPLKAGRTAHLRGQFLNLDGMVESCSILFSGPTGEKSTQMLKVWSDASLKVYGFLNLKPVLLLQCNNSTPVVEPEFELDLHNRNNKLAITVRDTYTVFVPSGVAPNLFTFVSLESCDNAILTELSVSETLSLPLEMNYDTQSAEKEGTIQTLSLKTKLTAESKKIILTFTMKEGKVFKVIFDFVKDCALVQVPGDPVDREPARHEIPFVPEQIREISVHYQKTETTILVRANGKRIANVFTPFDSSMDRIEKVRIEGDFLVFNAEFE</sequence>
<dbReference type="SUPFAM" id="SSF49899">
    <property type="entry name" value="Concanavalin A-like lectins/glucanases"/>
    <property type="match status" value="1"/>
</dbReference>
<keyword evidence="5" id="KW-1185">Reference proteome</keyword>
<feature type="region of interest" description="Disordered" evidence="2">
    <location>
        <begin position="750"/>
        <end position="789"/>
    </location>
</feature>
<evidence type="ECO:0000256" key="1">
    <source>
        <dbReference type="ARBA" id="ARBA00022734"/>
    </source>
</evidence>